<feature type="transmembrane region" description="Helical" evidence="8">
    <location>
        <begin position="197"/>
        <end position="216"/>
    </location>
</feature>
<feature type="transmembrane region" description="Helical" evidence="8">
    <location>
        <begin position="53"/>
        <end position="71"/>
    </location>
</feature>
<evidence type="ECO:0000256" key="4">
    <source>
        <dbReference type="ARBA" id="ARBA00022692"/>
    </source>
</evidence>
<dbReference type="InterPro" id="IPR013426">
    <property type="entry name" value="EpsH-like"/>
</dbReference>
<keyword evidence="7 8" id="KW-0472">Membrane</keyword>
<protein>
    <submittedName>
        <fullName evidence="10">ABC transporter</fullName>
    </submittedName>
</protein>
<accession>A0A0G9MQJ2</accession>
<evidence type="ECO:0000256" key="6">
    <source>
        <dbReference type="ARBA" id="ARBA00022989"/>
    </source>
</evidence>
<keyword evidence="5" id="KW-0378">Hydrolase</keyword>
<dbReference type="NCBIfam" id="TIGR02914">
    <property type="entry name" value="EpsI_fam"/>
    <property type="match status" value="1"/>
</dbReference>
<dbReference type="GO" id="GO:0005886">
    <property type="term" value="C:plasma membrane"/>
    <property type="evidence" value="ECO:0007669"/>
    <property type="project" value="UniProtKB-SubCell"/>
</dbReference>
<feature type="transmembrane region" description="Helical" evidence="8">
    <location>
        <begin position="131"/>
        <end position="148"/>
    </location>
</feature>
<feature type="transmembrane region" description="Helical" evidence="8">
    <location>
        <begin position="263"/>
        <end position="284"/>
    </location>
</feature>
<dbReference type="InterPro" id="IPR014263">
    <property type="entry name" value="Methanolan_biosynth_EpsI"/>
</dbReference>
<dbReference type="GO" id="GO:0006508">
    <property type="term" value="P:proteolysis"/>
    <property type="evidence" value="ECO:0007669"/>
    <property type="project" value="UniProtKB-KW"/>
</dbReference>
<gene>
    <name evidence="10" type="ORF">AAW01_03075</name>
</gene>
<proteinExistence type="predicted"/>
<evidence type="ECO:0000313" key="10">
    <source>
        <dbReference type="EMBL" id="KLE33002.1"/>
    </source>
</evidence>
<comment type="subcellular location">
    <subcellularLocation>
        <location evidence="1">Cell membrane</location>
        <topology evidence="1">Multi-pass membrane protein</topology>
    </subcellularLocation>
</comment>
<dbReference type="NCBIfam" id="TIGR04178">
    <property type="entry name" value="exo_archaeo"/>
    <property type="match status" value="1"/>
</dbReference>
<sequence length="518" mass="56476">MQPDVATLRRASVTERIAPQWRLPLAQLALVWAGMFALFAADWAAMAEQWWDSSTYNHILLVPAMLAWLVWQRAPQLAKLTPQAWRPGLVPLTGSLFLWLLGDISGTATASQLGVIAAMQSAVVTLLGPRIAWALLFPLAYGFFLVPLGDELVPALQMITAHITIALTEWSGIPALIDGVFIDTPAGLFEVAEACSGVKFLIAMVALGTLVAHVCFRSWVRRIAFMAVAIALPILANGVRAWGTIYIAQSQGIAFAAGFDHIFYGWIFFALVMAALLALGWRFFDRGVEDDFIDADEIAALRWPTAMERANGNSWPIVAAIAGIALLFVLWSDRARSVEAELPPSIDLPQVEGWQRSGPVQTYPWRPAIAGADQTVIGSYTDVEGRVIDVLYALYGAQEDGREAGAFGEGALPPDTEWRWLSDASAPEGSIGERLQALGTQQRVAQTMFRHGDWTGRSRAQLKLRNMADRLLGTPQPTAMLILSAEDTPTQEAEAVLADFRQSTAPLPEWMDAIAGLD</sequence>
<dbReference type="AlphaFoldDB" id="A0A0G9MQJ2"/>
<dbReference type="NCBIfam" id="TIGR02602">
    <property type="entry name" value="8TM_EpsH"/>
    <property type="match status" value="1"/>
</dbReference>
<dbReference type="OrthoDB" id="9797363at2"/>
<keyword evidence="4 8" id="KW-0812">Transmembrane</keyword>
<name>A0A0G9MQJ2_9SPHN</name>
<evidence type="ECO:0000256" key="1">
    <source>
        <dbReference type="ARBA" id="ARBA00004651"/>
    </source>
</evidence>
<evidence type="ECO:0000259" key="9">
    <source>
        <dbReference type="Pfam" id="PF11984"/>
    </source>
</evidence>
<organism evidence="10 11">
    <name type="scientific">Aurantiacibacter gangjinensis</name>
    <dbReference type="NCBI Taxonomy" id="502682"/>
    <lineage>
        <taxon>Bacteria</taxon>
        <taxon>Pseudomonadati</taxon>
        <taxon>Pseudomonadota</taxon>
        <taxon>Alphaproteobacteria</taxon>
        <taxon>Sphingomonadales</taxon>
        <taxon>Erythrobacteraceae</taxon>
        <taxon>Aurantiacibacter</taxon>
    </lineage>
</organism>
<evidence type="ECO:0000256" key="2">
    <source>
        <dbReference type="ARBA" id="ARBA00022475"/>
    </source>
</evidence>
<dbReference type="InterPro" id="IPR026392">
    <property type="entry name" value="Exo/Archaeosortase_dom"/>
</dbReference>
<keyword evidence="11" id="KW-1185">Reference proteome</keyword>
<evidence type="ECO:0000256" key="5">
    <source>
        <dbReference type="ARBA" id="ARBA00022801"/>
    </source>
</evidence>
<dbReference type="RefSeq" id="WP_047005852.1">
    <property type="nucleotide sequence ID" value="NZ_CP018097.1"/>
</dbReference>
<feature type="transmembrane region" description="Helical" evidence="8">
    <location>
        <begin position="21"/>
        <end position="41"/>
    </location>
</feature>
<keyword evidence="3" id="KW-0645">Protease</keyword>
<dbReference type="NCBIfam" id="TIGR03109">
    <property type="entry name" value="exosort_XrtA"/>
    <property type="match status" value="1"/>
</dbReference>
<dbReference type="STRING" id="502682.BMF35_a2037"/>
<dbReference type="GO" id="GO:0008233">
    <property type="term" value="F:peptidase activity"/>
    <property type="evidence" value="ECO:0007669"/>
    <property type="project" value="UniProtKB-KW"/>
</dbReference>
<feature type="transmembrane region" description="Helical" evidence="8">
    <location>
        <begin position="223"/>
        <end position="243"/>
    </location>
</feature>
<dbReference type="Proteomes" id="UP000053070">
    <property type="component" value="Unassembled WGS sequence"/>
</dbReference>
<reference evidence="10 11" key="1">
    <citation type="submission" date="2015-04" db="EMBL/GenBank/DDBJ databases">
        <title>The draft genome sequence of Erythrobacr gangjinensis K7-2.</title>
        <authorList>
            <person name="Zhuang L."/>
            <person name="Liu Y."/>
            <person name="Shao Z."/>
        </authorList>
    </citation>
    <scope>NUCLEOTIDE SEQUENCE [LARGE SCALE GENOMIC DNA]</scope>
    <source>
        <strain evidence="10 11">K7-2</strain>
    </source>
</reference>
<evidence type="ECO:0000256" key="3">
    <source>
        <dbReference type="ARBA" id="ARBA00022670"/>
    </source>
</evidence>
<feature type="domain" description="Methanolan biosynthesis EpsI" evidence="9">
    <location>
        <begin position="317"/>
        <end position="506"/>
    </location>
</feature>
<dbReference type="Pfam" id="PF09721">
    <property type="entry name" value="Exosortase_EpsH"/>
    <property type="match status" value="1"/>
</dbReference>
<feature type="transmembrane region" description="Helical" evidence="8">
    <location>
        <begin position="312"/>
        <end position="331"/>
    </location>
</feature>
<dbReference type="Pfam" id="PF11984">
    <property type="entry name" value="DUF3485"/>
    <property type="match status" value="1"/>
</dbReference>
<keyword evidence="2" id="KW-1003">Cell membrane</keyword>
<dbReference type="EMBL" id="LBHC01000001">
    <property type="protein sequence ID" value="KLE33002.1"/>
    <property type="molecule type" value="Genomic_DNA"/>
</dbReference>
<evidence type="ECO:0000313" key="11">
    <source>
        <dbReference type="Proteomes" id="UP000053070"/>
    </source>
</evidence>
<evidence type="ECO:0000256" key="8">
    <source>
        <dbReference type="SAM" id="Phobius"/>
    </source>
</evidence>
<dbReference type="InterPro" id="IPR019127">
    <property type="entry name" value="Exosortase"/>
</dbReference>
<dbReference type="InterPro" id="IPR017540">
    <property type="entry name" value="Exosortase-1"/>
</dbReference>
<evidence type="ECO:0000256" key="7">
    <source>
        <dbReference type="ARBA" id="ARBA00023136"/>
    </source>
</evidence>
<dbReference type="PATRIC" id="fig|502682.8.peg.628"/>
<comment type="caution">
    <text evidence="10">The sequence shown here is derived from an EMBL/GenBank/DDBJ whole genome shotgun (WGS) entry which is preliminary data.</text>
</comment>
<keyword evidence="6 8" id="KW-1133">Transmembrane helix</keyword>